<evidence type="ECO:0000256" key="5">
    <source>
        <dbReference type="ARBA" id="ARBA00022490"/>
    </source>
</evidence>
<keyword evidence="11" id="KW-0206">Cytoskeleton</keyword>
<evidence type="ECO:0000256" key="7">
    <source>
        <dbReference type="ARBA" id="ARBA00022794"/>
    </source>
</evidence>
<dbReference type="PANTHER" id="PTHR13236:SF0">
    <property type="entry name" value="CYTOPLASMIC DYNEIN 2 LIGHT INTERMEDIATE CHAIN 1"/>
    <property type="match status" value="1"/>
</dbReference>
<keyword evidence="9" id="KW-0969">Cilium</keyword>
<evidence type="ECO:0000256" key="12">
    <source>
        <dbReference type="ARBA" id="ARBA00023273"/>
    </source>
</evidence>
<evidence type="ECO:0000313" key="13">
    <source>
        <dbReference type="EMBL" id="KAL5107810.1"/>
    </source>
</evidence>
<dbReference type="Proteomes" id="UP001651158">
    <property type="component" value="Unassembled WGS sequence"/>
</dbReference>
<keyword evidence="8" id="KW-0243">Dynein</keyword>
<name>A0ABR4QDU0_9CEST</name>
<keyword evidence="4" id="KW-0217">Developmental protein</keyword>
<evidence type="ECO:0000256" key="10">
    <source>
        <dbReference type="ARBA" id="ARBA00023175"/>
    </source>
</evidence>
<keyword evidence="7" id="KW-0970">Cilium biogenesis/degradation</keyword>
<reference evidence="13 14" key="1">
    <citation type="journal article" date="2022" name="Front. Cell. Infect. Microbiol.">
        <title>The Genomes of Two Strains of Taenia crassiceps the Animal Model for the Study of Human Cysticercosis.</title>
        <authorList>
            <person name="Bobes R.J."/>
            <person name="Estrada K."/>
            <person name="Rios-Valencia D.G."/>
            <person name="Calderon-Gallegos A."/>
            <person name="de la Torre P."/>
            <person name="Carrero J.C."/>
            <person name="Sanchez-Flores A."/>
            <person name="Laclette J.P."/>
        </authorList>
    </citation>
    <scope>NUCLEOTIDE SEQUENCE [LARGE SCALE GENOMIC DNA]</scope>
    <source>
        <strain evidence="13">WFUcys</strain>
    </source>
</reference>
<organism evidence="13 14">
    <name type="scientific">Taenia crassiceps</name>
    <dbReference type="NCBI Taxonomy" id="6207"/>
    <lineage>
        <taxon>Eukaryota</taxon>
        <taxon>Metazoa</taxon>
        <taxon>Spiralia</taxon>
        <taxon>Lophotrochozoa</taxon>
        <taxon>Platyhelminthes</taxon>
        <taxon>Cestoda</taxon>
        <taxon>Eucestoda</taxon>
        <taxon>Cyclophyllidea</taxon>
        <taxon>Taeniidae</taxon>
        <taxon>Taenia</taxon>
    </lineage>
</organism>
<evidence type="ECO:0000256" key="3">
    <source>
        <dbReference type="ARBA" id="ARBA00006831"/>
    </source>
</evidence>
<accession>A0ABR4QDU0</accession>
<sequence length="240" mass="27693">MSLLQRIRWNLSKPTEFWTHLTYFISSMEPTINAALEHRRSQANRGSRKMESNRLCRIMDANHPDRDLMILFPVPLTIIDIFQELKLESRNFIAKSLRFVAHFYGAALFGIRNYLNYLAFDNAIPVTSPTLEGGPLQILPGQDSFDLIGPPPSESYLKQSVESTPFQLWERAFIRRFPQVPISASTNDNDPGADEQFAEPEVDAVRQLKDEEFERSRRQSERFMQVRMQPAPVDETVFGV</sequence>
<proteinExistence type="inferred from homology"/>
<evidence type="ECO:0000256" key="1">
    <source>
        <dbReference type="ARBA" id="ARBA00004138"/>
    </source>
</evidence>
<keyword evidence="6" id="KW-0493">Microtubule</keyword>
<comment type="similarity">
    <text evidence="3">Belongs to the dynein light intermediate chain family.</text>
</comment>
<evidence type="ECO:0000313" key="14">
    <source>
        <dbReference type="Proteomes" id="UP001651158"/>
    </source>
</evidence>
<keyword evidence="5" id="KW-0963">Cytoplasm</keyword>
<evidence type="ECO:0000256" key="9">
    <source>
        <dbReference type="ARBA" id="ARBA00023069"/>
    </source>
</evidence>
<protein>
    <submittedName>
        <fullName evidence="13">Cytoplasmic dynein 2 light intermediate chain 1</fullName>
    </submittedName>
</protein>
<gene>
    <name evidence="13" type="ORF">TcWFU_005953</name>
</gene>
<evidence type="ECO:0000256" key="8">
    <source>
        <dbReference type="ARBA" id="ARBA00023017"/>
    </source>
</evidence>
<evidence type="ECO:0000256" key="6">
    <source>
        <dbReference type="ARBA" id="ARBA00022701"/>
    </source>
</evidence>
<dbReference type="PANTHER" id="PTHR13236">
    <property type="entry name" value="DYNEIN 2 LIGHT INTERMEDIATE CHAIN, ISOFORM 2"/>
    <property type="match status" value="1"/>
</dbReference>
<evidence type="ECO:0000256" key="2">
    <source>
        <dbReference type="ARBA" id="ARBA00004245"/>
    </source>
</evidence>
<evidence type="ECO:0000256" key="4">
    <source>
        <dbReference type="ARBA" id="ARBA00022473"/>
    </source>
</evidence>
<keyword evidence="14" id="KW-1185">Reference proteome</keyword>
<comment type="caution">
    <text evidence="13">The sequence shown here is derived from an EMBL/GenBank/DDBJ whole genome shotgun (WGS) entry which is preliminary data.</text>
</comment>
<dbReference type="EMBL" id="JAKROA010000004">
    <property type="protein sequence ID" value="KAL5107810.1"/>
    <property type="molecule type" value="Genomic_DNA"/>
</dbReference>
<evidence type="ECO:0000256" key="11">
    <source>
        <dbReference type="ARBA" id="ARBA00023212"/>
    </source>
</evidence>
<keyword evidence="10" id="KW-0505">Motor protein</keyword>
<dbReference type="InterPro" id="IPR040045">
    <property type="entry name" value="DYNC2LI1"/>
</dbReference>
<comment type="subcellular location">
    <subcellularLocation>
        <location evidence="1">Cell projection</location>
        <location evidence="1">Cilium</location>
    </subcellularLocation>
    <subcellularLocation>
        <location evidence="2">Cytoplasm</location>
        <location evidence="2">Cytoskeleton</location>
    </subcellularLocation>
</comment>
<keyword evidence="12" id="KW-0966">Cell projection</keyword>